<dbReference type="SMART" id="SM00360">
    <property type="entry name" value="RRM"/>
    <property type="match status" value="2"/>
</dbReference>
<keyword evidence="2" id="KW-0507">mRNA processing</keyword>
<evidence type="ECO:0000256" key="4">
    <source>
        <dbReference type="ARBA" id="ARBA00022884"/>
    </source>
</evidence>
<evidence type="ECO:0000256" key="2">
    <source>
        <dbReference type="ARBA" id="ARBA00022664"/>
    </source>
</evidence>
<dbReference type="Proteomes" id="UP000224006">
    <property type="component" value="Chromosome III"/>
</dbReference>
<organism evidence="9 10">
    <name type="scientific">Besnoitia besnoiti</name>
    <name type="common">Apicomplexan protozoan</name>
    <dbReference type="NCBI Taxonomy" id="94643"/>
    <lineage>
        <taxon>Eukaryota</taxon>
        <taxon>Sar</taxon>
        <taxon>Alveolata</taxon>
        <taxon>Apicomplexa</taxon>
        <taxon>Conoidasida</taxon>
        <taxon>Coccidia</taxon>
        <taxon>Eucoccidiorida</taxon>
        <taxon>Eimeriorina</taxon>
        <taxon>Sarcocystidae</taxon>
        <taxon>Besnoitia</taxon>
    </lineage>
</organism>
<dbReference type="GO" id="GO:0005634">
    <property type="term" value="C:nucleus"/>
    <property type="evidence" value="ECO:0007669"/>
    <property type="project" value="UniProtKB-SubCell"/>
</dbReference>
<feature type="compositionally biased region" description="Gly residues" evidence="7">
    <location>
        <begin position="111"/>
        <end position="122"/>
    </location>
</feature>
<keyword evidence="4 6" id="KW-0694">RNA-binding</keyword>
<evidence type="ECO:0000259" key="8">
    <source>
        <dbReference type="PROSITE" id="PS50102"/>
    </source>
</evidence>
<dbReference type="PANTHER" id="PTHR23003:SF62">
    <property type="entry name" value="SERINE_ARGININE (SR)-TYPE SHUTTLING MRNA BINDING PROTEIN NPL3"/>
    <property type="match status" value="1"/>
</dbReference>
<feature type="compositionally biased region" description="Basic and acidic residues" evidence="7">
    <location>
        <begin position="505"/>
        <end position="525"/>
    </location>
</feature>
<keyword evidence="3" id="KW-0677">Repeat</keyword>
<dbReference type="CDD" id="cd00590">
    <property type="entry name" value="RRM_SF"/>
    <property type="match status" value="1"/>
</dbReference>
<feature type="region of interest" description="Disordered" evidence="7">
    <location>
        <begin position="1"/>
        <end position="20"/>
    </location>
</feature>
<dbReference type="CDD" id="cd12339">
    <property type="entry name" value="RRM2_SRSF1_4_like"/>
    <property type="match status" value="1"/>
</dbReference>
<dbReference type="GO" id="GO:0006397">
    <property type="term" value="P:mRNA processing"/>
    <property type="evidence" value="ECO:0007669"/>
    <property type="project" value="UniProtKB-KW"/>
</dbReference>
<dbReference type="PANTHER" id="PTHR23003">
    <property type="entry name" value="RNA RECOGNITION MOTIF RRM DOMAIN CONTAINING PROTEIN"/>
    <property type="match status" value="1"/>
</dbReference>
<dbReference type="GeneID" id="40309362"/>
<evidence type="ECO:0000256" key="1">
    <source>
        <dbReference type="ARBA" id="ARBA00004123"/>
    </source>
</evidence>
<comment type="subcellular location">
    <subcellularLocation>
        <location evidence="1">Nucleus</location>
    </subcellularLocation>
</comment>
<dbReference type="InterPro" id="IPR012677">
    <property type="entry name" value="Nucleotide-bd_a/b_plait_sf"/>
</dbReference>
<name>A0A2A9MLA7_BESBE</name>
<dbReference type="GO" id="GO:0003729">
    <property type="term" value="F:mRNA binding"/>
    <property type="evidence" value="ECO:0007669"/>
    <property type="project" value="TreeGrafter"/>
</dbReference>
<feature type="compositionally biased region" description="Basic residues" evidence="7">
    <location>
        <begin position="240"/>
        <end position="249"/>
    </location>
</feature>
<gene>
    <name evidence="9" type="ORF">BESB_044320</name>
</gene>
<feature type="compositionally biased region" description="Basic and acidic residues" evidence="7">
    <location>
        <begin position="217"/>
        <end position="232"/>
    </location>
</feature>
<dbReference type="InterPro" id="IPR035979">
    <property type="entry name" value="RBD_domain_sf"/>
</dbReference>
<evidence type="ECO:0000313" key="10">
    <source>
        <dbReference type="Proteomes" id="UP000224006"/>
    </source>
</evidence>
<dbReference type="GO" id="GO:0005737">
    <property type="term" value="C:cytoplasm"/>
    <property type="evidence" value="ECO:0007669"/>
    <property type="project" value="TreeGrafter"/>
</dbReference>
<feature type="region of interest" description="Disordered" evidence="7">
    <location>
        <begin position="106"/>
        <end position="125"/>
    </location>
</feature>
<feature type="compositionally biased region" description="Basic and acidic residues" evidence="7">
    <location>
        <begin position="595"/>
        <end position="641"/>
    </location>
</feature>
<reference evidence="9 10" key="1">
    <citation type="submission" date="2017-09" db="EMBL/GenBank/DDBJ databases">
        <title>Genome sequencing of Besnoitia besnoiti strain Bb-Ger1.</title>
        <authorList>
            <person name="Schares G."/>
            <person name="Venepally P."/>
            <person name="Lorenzi H.A."/>
        </authorList>
    </citation>
    <scope>NUCLEOTIDE SEQUENCE [LARGE SCALE GENOMIC DNA]</scope>
    <source>
        <strain evidence="9 10">Bb-Ger1</strain>
    </source>
</reference>
<dbReference type="InterPro" id="IPR050374">
    <property type="entry name" value="RRT5_SRSF_SR"/>
</dbReference>
<proteinExistence type="predicted"/>
<evidence type="ECO:0000256" key="6">
    <source>
        <dbReference type="PROSITE-ProRule" id="PRU00176"/>
    </source>
</evidence>
<dbReference type="Gene3D" id="3.30.70.330">
    <property type="match status" value="2"/>
</dbReference>
<feature type="compositionally biased region" description="Basic and acidic residues" evidence="7">
    <location>
        <begin position="547"/>
        <end position="578"/>
    </location>
</feature>
<feature type="compositionally biased region" description="Low complexity" evidence="7">
    <location>
        <begin position="529"/>
        <end position="546"/>
    </location>
</feature>
<keyword evidence="5" id="KW-0539">Nucleus</keyword>
<dbReference type="KEGG" id="bbes:BESB_044320"/>
<dbReference type="AlphaFoldDB" id="A0A2A9MLA7"/>
<dbReference type="OrthoDB" id="1099063at2759"/>
<dbReference type="VEuPathDB" id="ToxoDB:BESB_044320"/>
<feature type="domain" description="RRM" evidence="8">
    <location>
        <begin position="131"/>
        <end position="205"/>
    </location>
</feature>
<feature type="domain" description="RRM" evidence="8">
    <location>
        <begin position="21"/>
        <end position="97"/>
    </location>
</feature>
<evidence type="ECO:0000256" key="5">
    <source>
        <dbReference type="ARBA" id="ARBA00023242"/>
    </source>
</evidence>
<keyword evidence="10" id="KW-1185">Reference proteome</keyword>
<evidence type="ECO:0000256" key="7">
    <source>
        <dbReference type="SAM" id="MobiDB-lite"/>
    </source>
</evidence>
<evidence type="ECO:0000313" key="9">
    <source>
        <dbReference type="EMBL" id="PFH36240.1"/>
    </source>
</evidence>
<dbReference type="PROSITE" id="PS50102">
    <property type="entry name" value="RRM"/>
    <property type="match status" value="2"/>
</dbReference>
<dbReference type="EMBL" id="NWUJ01000003">
    <property type="protein sequence ID" value="PFH36240.1"/>
    <property type="molecule type" value="Genomic_DNA"/>
</dbReference>
<comment type="caution">
    <text evidence="9">The sequence shown here is derived from an EMBL/GenBank/DDBJ whole genome shotgun (WGS) entry which is preliminary data.</text>
</comment>
<dbReference type="Pfam" id="PF00076">
    <property type="entry name" value="RRM_1"/>
    <property type="match status" value="2"/>
</dbReference>
<protein>
    <submittedName>
        <fullName evidence="9">Splicing factor SF2</fullName>
    </submittedName>
</protein>
<dbReference type="SUPFAM" id="SSF54928">
    <property type="entry name" value="RNA-binding domain, RBD"/>
    <property type="match status" value="1"/>
</dbReference>
<dbReference type="STRING" id="94643.A0A2A9MLA7"/>
<dbReference type="InterPro" id="IPR000504">
    <property type="entry name" value="RRM_dom"/>
</dbReference>
<feature type="compositionally biased region" description="Basic and acidic residues" evidence="7">
    <location>
        <begin position="420"/>
        <end position="461"/>
    </location>
</feature>
<evidence type="ECO:0000256" key="3">
    <source>
        <dbReference type="ARBA" id="ARBA00022737"/>
    </source>
</evidence>
<feature type="compositionally biased region" description="Basic and acidic residues" evidence="7">
    <location>
        <begin position="328"/>
        <end position="347"/>
    </location>
</feature>
<feature type="region of interest" description="Disordered" evidence="7">
    <location>
        <begin position="206"/>
        <end position="641"/>
    </location>
</feature>
<sequence>MSRPSPSPRRGRSSSAPRQGSRIFVANLPLDVTESEVEDLFYKFGKIEDIELRRDRAADSTIAFVQFADYKAADEAIDGRDGTRLGFHRIRIERARQRLRRSGDFGRERGWGSGGRDGGGTAYGPPRRSEFRVNVFGLPSTASWQDLKDHMRRAGDVGYANIEGGVGVVEYSNADDMDYALRKLHGSLFRNIFHTAKIRVERDAGDDYAPARRRPSPGRDRDRQVDFSRDQASKFLSRYRGSRSPRRARGYSPGEFSSPERRRAEEDRGRRRNEASSLEAERQRRRKADGGEEELRRRRRDSVEGDRQKGRADTRRRDAKSYAAEEAEDRRRREAKSYSDEEDERRGKNSKSYSDEADEGRGKRVKSYANEENERRGKSAKSYSDEEDERRGKSAKSYSDEEDERRGKSAQTYSDEEDECRGKEAKTYVEEDDERRRDAKGYSDEDGESRGDRRGVGDAEARRRRAPRNASDEEDGSRRVAGGPSSDEGDPRKCSRGLRPDEEEDRRGGDLKGCSDEEEDRERRGSCHSPSRSGSAALRRSSGSSPRDARDCTESVQRRQERSREELRGEGRGREKLSSSRSPSRGYRARYGYKRAREDEEDVIRRRPRQGDIDGENARENGRRRDEPRDLDDGCREVRTD</sequence>
<accession>A0A2A9MLA7</accession>
<feature type="compositionally biased region" description="Basic and acidic residues" evidence="7">
    <location>
        <begin position="258"/>
        <end position="320"/>
    </location>
</feature>
<dbReference type="RefSeq" id="XP_029220249.1">
    <property type="nucleotide sequence ID" value="XM_029362883.1"/>
</dbReference>